<dbReference type="PANTHER" id="PTHR10443">
    <property type="entry name" value="MICROSOMAL DIPEPTIDASE"/>
    <property type="match status" value="1"/>
</dbReference>
<dbReference type="EMBL" id="JBEPLU010000001">
    <property type="protein sequence ID" value="MET3525112.1"/>
    <property type="molecule type" value="Genomic_DNA"/>
</dbReference>
<keyword evidence="2" id="KW-0645">Protease</keyword>
<dbReference type="Proteomes" id="UP001549110">
    <property type="component" value="Unassembled WGS sequence"/>
</dbReference>
<reference evidence="2 3" key="1">
    <citation type="submission" date="2024-06" db="EMBL/GenBank/DDBJ databases">
        <title>Genomic Encyclopedia of Type Strains, Phase IV (KMG-IV): sequencing the most valuable type-strain genomes for metagenomic binning, comparative biology and taxonomic classification.</title>
        <authorList>
            <person name="Goeker M."/>
        </authorList>
    </citation>
    <scope>NUCLEOTIDE SEQUENCE [LARGE SCALE GENOMIC DNA]</scope>
    <source>
        <strain evidence="2 3">DSM 17809</strain>
    </source>
</reference>
<proteinExistence type="predicted"/>
<comment type="caution">
    <text evidence="2">The sequence shown here is derived from an EMBL/GenBank/DDBJ whole genome shotgun (WGS) entry which is preliminary data.</text>
</comment>
<dbReference type="PROSITE" id="PS51365">
    <property type="entry name" value="RENAL_DIPEPTIDASE_2"/>
    <property type="match status" value="1"/>
</dbReference>
<evidence type="ECO:0000313" key="2">
    <source>
        <dbReference type="EMBL" id="MET3525112.1"/>
    </source>
</evidence>
<sequence length="374" mass="39471">MINRRHALALGAAATLARPAFAADETPIVINALGGLANPNLQIGAKPGPAADTLKLDVDDRGVADARASGLTAVNITLGYVAGPQEPYAYTLASLDAWDRLLAAYPDDLTLVRQAADIRRAKQAGKVGVIYGFQNAEQIAGDVARVDEFAGRGVRIVQLTYNLPNSLGDGSMAPQNRGLTPVGRQVVERLNAARLMVDLSHSGEQTCLDAIAASKAPISINHTGCKAVTDLPRNKTDAELRGVAEKGGFVGVYFMPFLNLSGHASADDVVAHIEHALKVCGEDHVGIGTDGSVAAIDDMEAYKEALAAENAGRVAAGIAAKGERADTYPFVLDLRGPDQFRKLARLLAARGHKPRVIDKVLGLNFVAYAERIWA</sequence>
<evidence type="ECO:0000256" key="1">
    <source>
        <dbReference type="SAM" id="SignalP"/>
    </source>
</evidence>
<dbReference type="InterPro" id="IPR008257">
    <property type="entry name" value="Pept_M19"/>
</dbReference>
<keyword evidence="3" id="KW-1185">Reference proteome</keyword>
<accession>A0ABV2EDK2</accession>
<gene>
    <name evidence="2" type="ORF">ABID41_000207</name>
</gene>
<organism evidence="2 3">
    <name type="scientific">Phenylobacterium koreense</name>
    <dbReference type="NCBI Taxonomy" id="266125"/>
    <lineage>
        <taxon>Bacteria</taxon>
        <taxon>Pseudomonadati</taxon>
        <taxon>Pseudomonadota</taxon>
        <taxon>Alphaproteobacteria</taxon>
        <taxon>Caulobacterales</taxon>
        <taxon>Caulobacteraceae</taxon>
        <taxon>Phenylobacterium</taxon>
    </lineage>
</organism>
<dbReference type="InterPro" id="IPR032466">
    <property type="entry name" value="Metal_Hydrolase"/>
</dbReference>
<name>A0ABV2EDK2_9CAUL</name>
<dbReference type="Gene3D" id="3.20.20.140">
    <property type="entry name" value="Metal-dependent hydrolases"/>
    <property type="match status" value="1"/>
</dbReference>
<feature type="signal peptide" evidence="1">
    <location>
        <begin position="1"/>
        <end position="22"/>
    </location>
</feature>
<dbReference type="EC" id="3.4.13.19" evidence="2"/>
<dbReference type="Pfam" id="PF01244">
    <property type="entry name" value="Peptidase_M19"/>
    <property type="match status" value="1"/>
</dbReference>
<protein>
    <submittedName>
        <fullName evidence="2">Membrane dipeptidase</fullName>
        <ecNumber evidence="2">3.4.13.19</ecNumber>
    </submittedName>
</protein>
<feature type="chain" id="PRO_5046475077" evidence="1">
    <location>
        <begin position="23"/>
        <end position="374"/>
    </location>
</feature>
<keyword evidence="2" id="KW-0224">Dipeptidase</keyword>
<dbReference type="SUPFAM" id="SSF51556">
    <property type="entry name" value="Metallo-dependent hydrolases"/>
    <property type="match status" value="1"/>
</dbReference>
<dbReference type="GO" id="GO:0016805">
    <property type="term" value="F:dipeptidase activity"/>
    <property type="evidence" value="ECO:0007669"/>
    <property type="project" value="UniProtKB-KW"/>
</dbReference>
<keyword evidence="1" id="KW-0732">Signal</keyword>
<dbReference type="RefSeq" id="WP_331930777.1">
    <property type="nucleotide sequence ID" value="NZ_JBEPLU010000001.1"/>
</dbReference>
<keyword evidence="2" id="KW-0378">Hydrolase</keyword>
<evidence type="ECO:0000313" key="3">
    <source>
        <dbReference type="Proteomes" id="UP001549110"/>
    </source>
</evidence>
<dbReference type="PANTHER" id="PTHR10443:SF12">
    <property type="entry name" value="DIPEPTIDASE"/>
    <property type="match status" value="1"/>
</dbReference>